<dbReference type="Proteomes" id="UP000011721">
    <property type="component" value="Chromosome"/>
</dbReference>
<evidence type="ECO:0000313" key="1">
    <source>
        <dbReference type="EMBL" id="AGF78443.1"/>
    </source>
</evidence>
<protein>
    <recommendedName>
        <fullName evidence="3">HEAT repeat domain-containing protein</fullName>
    </recommendedName>
</protein>
<accession>M1P4P3</accession>
<evidence type="ECO:0008006" key="3">
    <source>
        <dbReference type="Google" id="ProtNLM"/>
    </source>
</evidence>
<reference evidence="2" key="1">
    <citation type="journal article" date="2013" name="Stand. Genomic Sci.">
        <title>Complete genome sequence of Desulfocapsa sulfexigens, a marine deltaproteobacterium specialized in disproportionating inorganic sulfur compounds.</title>
        <authorList>
            <person name="Finster K.W."/>
            <person name="Kjeldsen K.U."/>
            <person name="Kube M."/>
            <person name="Reinhardt R."/>
            <person name="Mussmann M."/>
            <person name="Amann R."/>
            <person name="Schreiber L."/>
        </authorList>
    </citation>
    <scope>NUCLEOTIDE SEQUENCE [LARGE SCALE GENOMIC DNA]</scope>
    <source>
        <strain evidence="2">DSM 10523 / SB164P1</strain>
    </source>
</reference>
<keyword evidence="2" id="KW-1185">Reference proteome</keyword>
<dbReference type="EMBL" id="CP003985">
    <property type="protein sequence ID" value="AGF78443.1"/>
    <property type="molecule type" value="Genomic_DNA"/>
</dbReference>
<dbReference type="Gene3D" id="1.25.10.10">
    <property type="entry name" value="Leucine-rich Repeat Variant"/>
    <property type="match status" value="1"/>
</dbReference>
<name>M1P4P3_DESSD</name>
<dbReference type="RefSeq" id="WP_015404134.1">
    <property type="nucleotide sequence ID" value="NC_020304.1"/>
</dbReference>
<dbReference type="AlphaFoldDB" id="M1P4P3"/>
<dbReference type="STRING" id="1167006.UWK_01886"/>
<dbReference type="eggNOG" id="COG1413">
    <property type="taxonomic scope" value="Bacteria"/>
</dbReference>
<sequence>MKKEVSDRELKKIVADFLEMGHVDNIFEMFKRDKSYYCWTGELLDDERFGVRLGITVLFEELKLHCEDDIHLAVDSLCNALKESPPHVRGDAVNILGIIGSEDALVCVRNALEDDSPQVREVAKDVLEECE</sequence>
<dbReference type="HOGENOM" id="CLU_1924206_0_0_7"/>
<gene>
    <name evidence="1" type="ordered locus">UWK_01886</name>
</gene>
<dbReference type="SUPFAM" id="SSF48371">
    <property type="entry name" value="ARM repeat"/>
    <property type="match status" value="1"/>
</dbReference>
<organism evidence="1 2">
    <name type="scientific">Desulfocapsa sulfexigens (strain DSM 10523 / SB164P1)</name>
    <dbReference type="NCBI Taxonomy" id="1167006"/>
    <lineage>
        <taxon>Bacteria</taxon>
        <taxon>Pseudomonadati</taxon>
        <taxon>Thermodesulfobacteriota</taxon>
        <taxon>Desulfobulbia</taxon>
        <taxon>Desulfobulbales</taxon>
        <taxon>Desulfocapsaceae</taxon>
        <taxon>Desulfocapsa</taxon>
    </lineage>
</organism>
<dbReference type="Pfam" id="PF13646">
    <property type="entry name" value="HEAT_2"/>
    <property type="match status" value="1"/>
</dbReference>
<dbReference type="InterPro" id="IPR011989">
    <property type="entry name" value="ARM-like"/>
</dbReference>
<evidence type="ECO:0000313" key="2">
    <source>
        <dbReference type="Proteomes" id="UP000011721"/>
    </source>
</evidence>
<proteinExistence type="predicted"/>
<dbReference type="InterPro" id="IPR016024">
    <property type="entry name" value="ARM-type_fold"/>
</dbReference>
<dbReference type="KEGG" id="dsf:UWK_01886"/>